<reference evidence="18" key="1">
    <citation type="submission" date="2020-07" db="EMBL/GenBank/DDBJ databases">
        <title>Complete genome sequencing of Coprobacter sp. strain 2CBH44.</title>
        <authorList>
            <person name="Sakamoto M."/>
            <person name="Murakami T."/>
            <person name="Mori H."/>
        </authorList>
    </citation>
    <scope>NUCLEOTIDE SEQUENCE [LARGE SCALE GENOMIC DNA]</scope>
    <source>
        <strain evidence="18">2CBH44</strain>
    </source>
</reference>
<dbReference type="InterPro" id="IPR003594">
    <property type="entry name" value="HATPase_dom"/>
</dbReference>
<dbReference type="Pfam" id="PF12833">
    <property type="entry name" value="HTH_18"/>
    <property type="match status" value="1"/>
</dbReference>
<dbReference type="Pfam" id="PF07494">
    <property type="entry name" value="Reg_prop"/>
    <property type="match status" value="5"/>
</dbReference>
<dbReference type="GO" id="GO:0003700">
    <property type="term" value="F:DNA-binding transcription factor activity"/>
    <property type="evidence" value="ECO:0007669"/>
    <property type="project" value="InterPro"/>
</dbReference>
<dbReference type="InterPro" id="IPR015943">
    <property type="entry name" value="WD40/YVTN_repeat-like_dom_sf"/>
</dbReference>
<proteinExistence type="predicted"/>
<dbReference type="SUPFAM" id="SSF46689">
    <property type="entry name" value="Homeodomain-like"/>
    <property type="match status" value="1"/>
</dbReference>
<dbReference type="InterPro" id="IPR003661">
    <property type="entry name" value="HisK_dim/P_dom"/>
</dbReference>
<evidence type="ECO:0000256" key="2">
    <source>
        <dbReference type="ARBA" id="ARBA00012438"/>
    </source>
</evidence>
<feature type="modified residue" description="4-aspartylphosphate" evidence="11">
    <location>
        <position position="1134"/>
    </location>
</feature>
<feature type="domain" description="Response regulatory" evidence="16">
    <location>
        <begin position="1086"/>
        <end position="1201"/>
    </location>
</feature>
<dbReference type="PRINTS" id="PR00344">
    <property type="entry name" value="BCTRLSENSOR"/>
</dbReference>
<dbReference type="Pfam" id="PF00512">
    <property type="entry name" value="HisKA"/>
    <property type="match status" value="1"/>
</dbReference>
<dbReference type="PROSITE" id="PS50110">
    <property type="entry name" value="RESPONSE_REGULATORY"/>
    <property type="match status" value="1"/>
</dbReference>
<dbReference type="Pfam" id="PF00072">
    <property type="entry name" value="Response_reg"/>
    <property type="match status" value="1"/>
</dbReference>
<dbReference type="InterPro" id="IPR011006">
    <property type="entry name" value="CheY-like_superfamily"/>
</dbReference>
<dbReference type="InterPro" id="IPR018060">
    <property type="entry name" value="HTH_AraC"/>
</dbReference>
<feature type="domain" description="HTH araC/xylS-type" evidence="14">
    <location>
        <begin position="1233"/>
        <end position="1333"/>
    </location>
</feature>
<evidence type="ECO:0000256" key="10">
    <source>
        <dbReference type="ARBA" id="ARBA00023163"/>
    </source>
</evidence>
<dbReference type="CDD" id="cd00082">
    <property type="entry name" value="HisKA"/>
    <property type="match status" value="1"/>
</dbReference>
<dbReference type="EMBL" id="AP023322">
    <property type="protein sequence ID" value="BCI63808.1"/>
    <property type="molecule type" value="Genomic_DNA"/>
</dbReference>
<dbReference type="GO" id="GO:0005524">
    <property type="term" value="F:ATP binding"/>
    <property type="evidence" value="ECO:0007669"/>
    <property type="project" value="UniProtKB-KW"/>
</dbReference>
<keyword evidence="3 11" id="KW-0597">Phosphoprotein</keyword>
<evidence type="ECO:0000256" key="1">
    <source>
        <dbReference type="ARBA" id="ARBA00000085"/>
    </source>
</evidence>
<dbReference type="InterPro" id="IPR009057">
    <property type="entry name" value="Homeodomain-like_sf"/>
</dbReference>
<dbReference type="PANTHER" id="PTHR43547:SF2">
    <property type="entry name" value="HYBRID SIGNAL TRANSDUCTION HISTIDINE KINASE C"/>
    <property type="match status" value="1"/>
</dbReference>
<gene>
    <name evidence="17" type="ORF">Cop2CBH44_21610</name>
</gene>
<evidence type="ECO:0000259" key="16">
    <source>
        <dbReference type="PROSITE" id="PS50110"/>
    </source>
</evidence>
<dbReference type="Gene3D" id="1.10.287.130">
    <property type="match status" value="1"/>
</dbReference>
<dbReference type="KEGG" id="copr:Cop2CBH44_21610"/>
<dbReference type="PROSITE" id="PS01124">
    <property type="entry name" value="HTH_ARAC_FAMILY_2"/>
    <property type="match status" value="1"/>
</dbReference>
<dbReference type="PANTHER" id="PTHR43547">
    <property type="entry name" value="TWO-COMPONENT HISTIDINE KINASE"/>
    <property type="match status" value="1"/>
</dbReference>
<keyword evidence="7" id="KW-0067">ATP-binding</keyword>
<evidence type="ECO:0000313" key="18">
    <source>
        <dbReference type="Proteomes" id="UP000594042"/>
    </source>
</evidence>
<dbReference type="FunFam" id="1.10.10.60:FF:000284">
    <property type="entry name" value="Two-component system sensor histidine kinase/response regulator"/>
    <property type="match status" value="1"/>
</dbReference>
<dbReference type="InterPro" id="IPR011110">
    <property type="entry name" value="Reg_prop"/>
</dbReference>
<keyword evidence="12" id="KW-1133">Transmembrane helix</keyword>
<keyword evidence="9" id="KW-0805">Transcription regulation</keyword>
<keyword evidence="6 17" id="KW-0418">Kinase</keyword>
<feature type="chain" id="PRO_5028956281" description="histidine kinase" evidence="13">
    <location>
        <begin position="23"/>
        <end position="1350"/>
    </location>
</feature>
<dbReference type="SMART" id="SM00342">
    <property type="entry name" value="HTH_ARAC"/>
    <property type="match status" value="1"/>
</dbReference>
<dbReference type="SUPFAM" id="SSF55874">
    <property type="entry name" value="ATPase domain of HSP90 chaperone/DNA topoisomerase II/histidine kinase"/>
    <property type="match status" value="1"/>
</dbReference>
<keyword evidence="5" id="KW-0547">Nucleotide-binding</keyword>
<evidence type="ECO:0000313" key="17">
    <source>
        <dbReference type="EMBL" id="BCI63808.1"/>
    </source>
</evidence>
<keyword evidence="8" id="KW-0902">Two-component regulatory system</keyword>
<dbReference type="InterPro" id="IPR001789">
    <property type="entry name" value="Sig_transdc_resp-reg_receiver"/>
</dbReference>
<dbReference type="RefSeq" id="WP_021929816.1">
    <property type="nucleotide sequence ID" value="NZ_AP023322.1"/>
</dbReference>
<dbReference type="InterPro" id="IPR036890">
    <property type="entry name" value="HATPase_C_sf"/>
</dbReference>
<dbReference type="SMART" id="SM00448">
    <property type="entry name" value="REC"/>
    <property type="match status" value="1"/>
</dbReference>
<keyword evidence="12" id="KW-0472">Membrane</keyword>
<dbReference type="Gene3D" id="2.130.10.10">
    <property type="entry name" value="YVTN repeat-like/Quinoprotein amine dehydrogenase"/>
    <property type="match status" value="2"/>
</dbReference>
<evidence type="ECO:0000256" key="5">
    <source>
        <dbReference type="ARBA" id="ARBA00022741"/>
    </source>
</evidence>
<dbReference type="FunFam" id="1.10.287.130:FF:000034">
    <property type="entry name" value="Two-component system sensor histidine kinase/response regulator"/>
    <property type="match status" value="1"/>
</dbReference>
<feature type="transmembrane region" description="Helical" evidence="12">
    <location>
        <begin position="774"/>
        <end position="792"/>
    </location>
</feature>
<dbReference type="InterPro" id="IPR011123">
    <property type="entry name" value="Y_Y_Y"/>
</dbReference>
<dbReference type="CDD" id="cd00075">
    <property type="entry name" value="HATPase"/>
    <property type="match status" value="1"/>
</dbReference>
<dbReference type="Gene3D" id="3.30.565.10">
    <property type="entry name" value="Histidine kinase-like ATPase, C-terminal domain"/>
    <property type="match status" value="1"/>
</dbReference>
<dbReference type="GO" id="GO:0000155">
    <property type="term" value="F:phosphorelay sensor kinase activity"/>
    <property type="evidence" value="ECO:0007669"/>
    <property type="project" value="InterPro"/>
</dbReference>
<dbReference type="InterPro" id="IPR004358">
    <property type="entry name" value="Sig_transdc_His_kin-like_C"/>
</dbReference>
<evidence type="ECO:0000256" key="12">
    <source>
        <dbReference type="SAM" id="Phobius"/>
    </source>
</evidence>
<dbReference type="SMART" id="SM00387">
    <property type="entry name" value="HATPase_c"/>
    <property type="match status" value="1"/>
</dbReference>
<keyword evidence="10" id="KW-0804">Transcription</keyword>
<evidence type="ECO:0000259" key="14">
    <source>
        <dbReference type="PROSITE" id="PS01124"/>
    </source>
</evidence>
<feature type="domain" description="Histidine kinase" evidence="15">
    <location>
        <begin position="828"/>
        <end position="1041"/>
    </location>
</feature>
<dbReference type="Gene3D" id="2.60.40.10">
    <property type="entry name" value="Immunoglobulins"/>
    <property type="match status" value="1"/>
</dbReference>
<dbReference type="SUPFAM" id="SSF63829">
    <property type="entry name" value="Calcium-dependent phosphotriesterase"/>
    <property type="match status" value="3"/>
</dbReference>
<dbReference type="SUPFAM" id="SSF47384">
    <property type="entry name" value="Homodimeric domain of signal transducing histidine kinase"/>
    <property type="match status" value="1"/>
</dbReference>
<dbReference type="SUPFAM" id="SSF52172">
    <property type="entry name" value="CheY-like"/>
    <property type="match status" value="1"/>
</dbReference>
<sequence>MKTKGLILISLLFIVFAEASKAQDFTFRHLTTNEGLSQITVNSIYIDEYGFVWIGTRDGLCRYNGNDIKTFKLQKGNPNSLFCNTVIQLEGNQEGFIYLLCTEGLSEFNFKTEKFTTLIEGDVSAIYYNKVLYIGLGNELCIFDPDLRKIVPFFKLPDKHARISRLLKDNNGIFWIGTSNNGLYRLNTEKKILIDQPVKKGNITSIYKDKDEGIWVGSWTNGLFWFTEDSIKNFRYNPKDKNGLCSDFVRDCCEDNAGYMWIGTFHGLNRYDKKTGEFMRFEADINNPESLTHSSIWCIVKDQQGSLWMGTYFGGVNYFNPEYEIYTRFKMSTKEEDGLSSPIVSHMLEDKHGNLWIATEGGGLNKYDPKTKTFKWYKHIPGQNSISQNNIKALYYDTDHDCLWIGTHLGSLNKLDLKTDLFTNYPSKEGDNESLPSNIIRDIVPYKDSLIIATQNGVCMFNPADGKCRQMFKDIKLGHSIKMVASLFFDHEGTLWIAATGEGVFAYRFDTNELTNYRHDPKDSTSLSNNNVNDITESHYNDLWFSTSGSGLDRYNYKTKTFENFDMQSNGLSSDCVYSVCESRYGKLLVITNKGFSQFDQSSKSFYNYTIEDGFPLMTANENALYLSADGEVFLGGVTGLISFNEKDLRFAPKPYNIILNRLSVNGKDVKINDDTGILHNSLCNTKEITLQSQHSVFSIEFAVSNFIPANKDEIIYKLEGFSDKWTETHGQYSITYTNLNPGKYILIIKGKNNPFTPEAKLYIKVLPPFYKTIYAYSIYILVIGIILFYLIRTYKGRIKLQESLKYEKKHIQDIERLNQSKLRFFTNISHEFRTPLTLITGYAEMLMQVQSFAPAVYNKILGIYKNCLQLQELITELLDFRKQEQGHMKIKVWHYDIVNFLYENYLIFKEYTAAKQIQFIFQKEIDTLDVWFDAKQMQKVINNLISNALKHTKKDGIITIKVRKENNEAVIDVNDTGAGIAPEDIDKIFDRFYQNAQTQSGTGIGLAFAKGIVELHHGTINVNSELGKGATFTVRLKLDKTHFKKEQICEPENTTKPLLEIAKPEIDLREQELTDTPALKNNNVKMLIVEDNDELKEMLVSIFSTFYTVITSSDGQEGWEKVKEELPDIVLSDVMIPRMSGTELCKLIKNDIDTCHIPVVLITARTAIEYNMEGLRLGADDYVTKPFNINLLVSRCNNLVNSRIILQEKFSKQPQTALKMLATNAMDKNILDKAVKIIEKYIDNPEFNINIFAREMGIARTNLFAKIKAITGQTPNEFISTIRLKKAAILLKNNPELNISEISDMVGFNSSRYFSKCFKAQYHINPISYRKGISEEEEDNNESMSENMY</sequence>
<dbReference type="EC" id="2.7.13.3" evidence="2"/>
<dbReference type="GO" id="GO:0043565">
    <property type="term" value="F:sequence-specific DNA binding"/>
    <property type="evidence" value="ECO:0007669"/>
    <property type="project" value="InterPro"/>
</dbReference>
<dbReference type="Gene3D" id="1.10.10.60">
    <property type="entry name" value="Homeodomain-like"/>
    <property type="match status" value="1"/>
</dbReference>
<keyword evidence="12" id="KW-0812">Transmembrane</keyword>
<feature type="signal peptide" evidence="13">
    <location>
        <begin position="1"/>
        <end position="22"/>
    </location>
</feature>
<dbReference type="PROSITE" id="PS50109">
    <property type="entry name" value="HIS_KIN"/>
    <property type="match status" value="1"/>
</dbReference>
<protein>
    <recommendedName>
        <fullName evidence="2">histidine kinase</fullName>
        <ecNumber evidence="2">2.7.13.3</ecNumber>
    </recommendedName>
</protein>
<comment type="catalytic activity">
    <reaction evidence="1">
        <text>ATP + protein L-histidine = ADP + protein N-phospho-L-histidine.</text>
        <dbReference type="EC" id="2.7.13.3"/>
    </reaction>
</comment>
<evidence type="ECO:0000256" key="8">
    <source>
        <dbReference type="ARBA" id="ARBA00023012"/>
    </source>
</evidence>
<evidence type="ECO:0000256" key="11">
    <source>
        <dbReference type="PROSITE-ProRule" id="PRU00169"/>
    </source>
</evidence>
<name>A0A7G1I050_9BACT</name>
<evidence type="ECO:0000256" key="13">
    <source>
        <dbReference type="SAM" id="SignalP"/>
    </source>
</evidence>
<dbReference type="InterPro" id="IPR013783">
    <property type="entry name" value="Ig-like_fold"/>
</dbReference>
<dbReference type="Gene3D" id="3.40.50.2300">
    <property type="match status" value="1"/>
</dbReference>
<dbReference type="Pfam" id="PF02518">
    <property type="entry name" value="HATPase_c"/>
    <property type="match status" value="1"/>
</dbReference>
<evidence type="ECO:0000256" key="3">
    <source>
        <dbReference type="ARBA" id="ARBA00022553"/>
    </source>
</evidence>
<dbReference type="InterPro" id="IPR005467">
    <property type="entry name" value="His_kinase_dom"/>
</dbReference>
<keyword evidence="18" id="KW-1185">Reference proteome</keyword>
<evidence type="ECO:0000256" key="6">
    <source>
        <dbReference type="ARBA" id="ARBA00022777"/>
    </source>
</evidence>
<evidence type="ECO:0000259" key="15">
    <source>
        <dbReference type="PROSITE" id="PS50109"/>
    </source>
</evidence>
<dbReference type="InterPro" id="IPR036097">
    <property type="entry name" value="HisK_dim/P_sf"/>
</dbReference>
<keyword evidence="4" id="KW-0808">Transferase</keyword>
<dbReference type="SMART" id="SM00388">
    <property type="entry name" value="HisKA"/>
    <property type="match status" value="1"/>
</dbReference>
<dbReference type="Proteomes" id="UP000594042">
    <property type="component" value="Chromosome"/>
</dbReference>
<organism evidence="17 18">
    <name type="scientific">Coprobacter secundus subsp. similis</name>
    <dbReference type="NCBI Taxonomy" id="2751153"/>
    <lineage>
        <taxon>Bacteria</taxon>
        <taxon>Pseudomonadati</taxon>
        <taxon>Bacteroidota</taxon>
        <taxon>Bacteroidia</taxon>
        <taxon>Bacteroidales</taxon>
        <taxon>Barnesiellaceae</taxon>
        <taxon>Coprobacter</taxon>
    </lineage>
</organism>
<evidence type="ECO:0000256" key="7">
    <source>
        <dbReference type="ARBA" id="ARBA00022840"/>
    </source>
</evidence>
<keyword evidence="13" id="KW-0732">Signal</keyword>
<dbReference type="CDD" id="cd17574">
    <property type="entry name" value="REC_OmpR"/>
    <property type="match status" value="1"/>
</dbReference>
<evidence type="ECO:0000256" key="9">
    <source>
        <dbReference type="ARBA" id="ARBA00023015"/>
    </source>
</evidence>
<dbReference type="FunFam" id="3.30.565.10:FF:000037">
    <property type="entry name" value="Hybrid sensor histidine kinase/response regulator"/>
    <property type="match status" value="1"/>
</dbReference>
<accession>A0A7G1I050</accession>
<dbReference type="Pfam" id="PF07495">
    <property type="entry name" value="Y_Y_Y"/>
    <property type="match status" value="1"/>
</dbReference>
<evidence type="ECO:0000256" key="4">
    <source>
        <dbReference type="ARBA" id="ARBA00022679"/>
    </source>
</evidence>